<evidence type="ECO:0000313" key="3">
    <source>
        <dbReference type="Proteomes" id="UP001214628"/>
    </source>
</evidence>
<name>A0AAF0JER3_9BASI</name>
<protein>
    <submittedName>
        <fullName evidence="2">Uncharacterized protein</fullName>
    </submittedName>
</protein>
<sequence>MNSEELLKEGSQVDVNGPEVGNEQGVSAQKPLESTSEAHENHNAGSGLGSPASSVNAKMQFDSNPAEASSRMPDASRESTDEVPSNGVRAGDHELPISSPSALSNDSTPPQRASKQDPSSNARVQFQEKQRGKRLLGLLNNTLAQPCDFRKRLRMQGPSPSPNHSQQEAPSGDLETERAAHNAERAAIRTDLERVRELAEQLAACETAYRTARSQKRRLSSYLVTHVASKPTKRQPAEPMEAAVTSLGRDSDVPVVVEGAKACDVYYLPRKLLPSQEDTLDAQEEAADDAIDRADDEYDQQRAKMEQELFECKSRLQQQHIDPNTWPRRKAW</sequence>
<feature type="compositionally biased region" description="Polar residues" evidence="1">
    <location>
        <begin position="98"/>
        <end position="124"/>
    </location>
</feature>
<gene>
    <name evidence="2" type="ORF">MPSI1_002974</name>
</gene>
<keyword evidence="3" id="KW-1185">Reference proteome</keyword>
<feature type="compositionally biased region" description="Polar residues" evidence="1">
    <location>
        <begin position="51"/>
        <end position="67"/>
    </location>
</feature>
<reference evidence="2" key="1">
    <citation type="submission" date="2023-02" db="EMBL/GenBank/DDBJ databases">
        <title>Mating type loci evolution in Malassezia.</title>
        <authorList>
            <person name="Coelho M.A."/>
        </authorList>
    </citation>
    <scope>NUCLEOTIDE SEQUENCE</scope>
    <source>
        <strain evidence="2">CBS 14136</strain>
    </source>
</reference>
<dbReference type="AlphaFoldDB" id="A0AAF0JER3"/>
<dbReference type="Proteomes" id="UP001214628">
    <property type="component" value="Chromosome 4"/>
</dbReference>
<feature type="region of interest" description="Disordered" evidence="1">
    <location>
        <begin position="1"/>
        <end position="180"/>
    </location>
</feature>
<dbReference type="EMBL" id="CP118378">
    <property type="protein sequence ID" value="WFD44307.1"/>
    <property type="molecule type" value="Genomic_DNA"/>
</dbReference>
<feature type="region of interest" description="Disordered" evidence="1">
    <location>
        <begin position="280"/>
        <end position="300"/>
    </location>
</feature>
<feature type="compositionally biased region" description="Acidic residues" evidence="1">
    <location>
        <begin position="280"/>
        <end position="298"/>
    </location>
</feature>
<evidence type="ECO:0000256" key="1">
    <source>
        <dbReference type="SAM" id="MobiDB-lite"/>
    </source>
</evidence>
<organism evidence="2 3">
    <name type="scientific">Malassezia psittaci</name>
    <dbReference type="NCBI Taxonomy" id="1821823"/>
    <lineage>
        <taxon>Eukaryota</taxon>
        <taxon>Fungi</taxon>
        <taxon>Dikarya</taxon>
        <taxon>Basidiomycota</taxon>
        <taxon>Ustilaginomycotina</taxon>
        <taxon>Malasseziomycetes</taxon>
        <taxon>Malasseziales</taxon>
        <taxon>Malasseziaceae</taxon>
        <taxon>Malassezia</taxon>
    </lineage>
</organism>
<proteinExistence type="predicted"/>
<feature type="compositionally biased region" description="Polar residues" evidence="1">
    <location>
        <begin position="24"/>
        <end position="35"/>
    </location>
</feature>
<accession>A0AAF0JER3</accession>
<evidence type="ECO:0000313" key="2">
    <source>
        <dbReference type="EMBL" id="WFD44307.1"/>
    </source>
</evidence>